<feature type="active site" description="Proton donor" evidence="9">
    <location>
        <position position="130"/>
    </location>
</feature>
<dbReference type="SUPFAM" id="SSF51366">
    <property type="entry name" value="Ribulose-phoshate binding barrel"/>
    <property type="match status" value="1"/>
</dbReference>
<evidence type="ECO:0000256" key="4">
    <source>
        <dbReference type="ARBA" id="ARBA00009667"/>
    </source>
</evidence>
<evidence type="ECO:0000256" key="6">
    <source>
        <dbReference type="ARBA" id="ARBA00022605"/>
    </source>
</evidence>
<dbReference type="InterPro" id="IPR006062">
    <property type="entry name" value="His_biosynth"/>
</dbReference>
<proteinExistence type="inferred from homology"/>
<dbReference type="CDD" id="cd04732">
    <property type="entry name" value="HisA"/>
    <property type="match status" value="1"/>
</dbReference>
<dbReference type="Gene3D" id="3.20.20.70">
    <property type="entry name" value="Aldolase class I"/>
    <property type="match status" value="1"/>
</dbReference>
<evidence type="ECO:0000256" key="10">
    <source>
        <dbReference type="RuleBase" id="RU003657"/>
    </source>
</evidence>
<dbReference type="GO" id="GO:0000162">
    <property type="term" value="P:L-tryptophan biosynthetic process"/>
    <property type="evidence" value="ECO:0007669"/>
    <property type="project" value="TreeGrafter"/>
</dbReference>
<organism evidence="11 12">
    <name type="scientific">Flagellimonas olearia</name>
    <dbReference type="NCBI Taxonomy" id="552546"/>
    <lineage>
        <taxon>Bacteria</taxon>
        <taxon>Pseudomonadati</taxon>
        <taxon>Bacteroidota</taxon>
        <taxon>Flavobacteriia</taxon>
        <taxon>Flavobacteriales</taxon>
        <taxon>Flavobacteriaceae</taxon>
        <taxon>Flagellimonas</taxon>
    </lineage>
</organism>
<dbReference type="GO" id="GO:0003949">
    <property type="term" value="F:1-(5-phosphoribosyl)-5-[(5-phosphoribosylamino)methylideneamino]imidazole-4-carboxamide isomerase activity"/>
    <property type="evidence" value="ECO:0007669"/>
    <property type="project" value="UniProtKB-UniRule"/>
</dbReference>
<keyword evidence="7 9" id="KW-0368">Histidine biosynthesis</keyword>
<dbReference type="InterPro" id="IPR011060">
    <property type="entry name" value="RibuloseP-bd_barrel"/>
</dbReference>
<sequence>MRLIPAIDIIEGKCVRLSKGDYNTKKIYNEDPVEVAKEFEAHGIQNLHLVDLDGAKSKHIVNHNVLESIASKTSLKIDFGGGLKTDEDLHIAFESGAHQITGGSIAVKNSDVFLGWLENYGPNKIILGADAQDEKVAVSGWQEESDQELVPFIQSYQKQGILYVICTDIGKDGMLEGPSFELYKKIISKTMKHETMITGSGVEDKEVIGINLIASGGISTFDELPKLAEMGCEGTIIGKAIYENRISLKQLEAYILQNG</sequence>
<comment type="pathway">
    <text evidence="3 9">Amino-acid biosynthesis; L-histidine biosynthesis; L-histidine from 5-phospho-alpha-D-ribose 1-diphosphate: step 4/9.</text>
</comment>
<evidence type="ECO:0000256" key="2">
    <source>
        <dbReference type="ARBA" id="ARBA00004496"/>
    </source>
</evidence>
<dbReference type="GO" id="GO:0000105">
    <property type="term" value="P:L-histidine biosynthetic process"/>
    <property type="evidence" value="ECO:0007669"/>
    <property type="project" value="UniProtKB-UniRule"/>
</dbReference>
<evidence type="ECO:0000256" key="7">
    <source>
        <dbReference type="ARBA" id="ARBA00023102"/>
    </source>
</evidence>
<protein>
    <recommendedName>
        <fullName evidence="9">1-(5-phosphoribosyl)-5-[(5-phosphoribosylamino)methylideneamino] imidazole-4-carboxamide isomerase</fullName>
        <ecNumber evidence="9">5.3.1.16</ecNumber>
    </recommendedName>
    <alternativeName>
        <fullName evidence="9">Phosphoribosylformimino-5-aminoimidazole carboxamide ribotide isomerase</fullName>
    </alternativeName>
</protein>
<comment type="subcellular location">
    <subcellularLocation>
        <location evidence="2 9">Cytoplasm</location>
    </subcellularLocation>
</comment>
<keyword evidence="6 9" id="KW-0028">Amino-acid biosynthesis</keyword>
<dbReference type="EMBL" id="JJMP01000006">
    <property type="protein sequence ID" value="RYC51229.1"/>
    <property type="molecule type" value="Genomic_DNA"/>
</dbReference>
<dbReference type="PANTHER" id="PTHR43090">
    <property type="entry name" value="1-(5-PHOSPHORIBOSYL)-5-[(5-PHOSPHORIBOSYLAMINO)METHYLIDENEAMINO] IMIDAZOLE-4-CARBOXAMIDE ISOMERASE"/>
    <property type="match status" value="1"/>
</dbReference>
<dbReference type="HAMAP" id="MF_01014">
    <property type="entry name" value="HisA"/>
    <property type="match status" value="1"/>
</dbReference>
<dbReference type="RefSeq" id="WP_129654286.1">
    <property type="nucleotide sequence ID" value="NZ_ML142910.1"/>
</dbReference>
<dbReference type="Pfam" id="PF00977">
    <property type="entry name" value="His_biosynth"/>
    <property type="match status" value="2"/>
</dbReference>
<evidence type="ECO:0000313" key="11">
    <source>
        <dbReference type="EMBL" id="RYC51229.1"/>
    </source>
</evidence>
<evidence type="ECO:0000256" key="3">
    <source>
        <dbReference type="ARBA" id="ARBA00005133"/>
    </source>
</evidence>
<accession>A0A444VKD5</accession>
<evidence type="ECO:0000256" key="1">
    <source>
        <dbReference type="ARBA" id="ARBA00000901"/>
    </source>
</evidence>
<dbReference type="GO" id="GO:0005737">
    <property type="term" value="C:cytoplasm"/>
    <property type="evidence" value="ECO:0007669"/>
    <property type="project" value="UniProtKB-SubCell"/>
</dbReference>
<dbReference type="UniPathway" id="UPA00031">
    <property type="reaction ID" value="UER00009"/>
</dbReference>
<keyword evidence="12" id="KW-1185">Reference proteome</keyword>
<dbReference type="InterPro" id="IPR013785">
    <property type="entry name" value="Aldolase_TIM"/>
</dbReference>
<comment type="similarity">
    <text evidence="4 9 10">Belongs to the HisA/HisF family.</text>
</comment>
<dbReference type="FunFam" id="3.20.20.70:FF:000009">
    <property type="entry name" value="1-(5-phosphoribosyl)-5-[(5-phosphoribosylamino)methylideneamino] imidazole-4-carboxamide isomerase"/>
    <property type="match status" value="1"/>
</dbReference>
<keyword evidence="5 9" id="KW-0963">Cytoplasm</keyword>
<dbReference type="PANTHER" id="PTHR43090:SF2">
    <property type="entry name" value="1-(5-PHOSPHORIBOSYL)-5-[(5-PHOSPHORIBOSYLAMINO)METHYLIDENEAMINO] IMIDAZOLE-4-CARBOXAMIDE ISOMERASE"/>
    <property type="match status" value="1"/>
</dbReference>
<dbReference type="AlphaFoldDB" id="A0A444VKD5"/>
<evidence type="ECO:0000313" key="12">
    <source>
        <dbReference type="Proteomes" id="UP000290261"/>
    </source>
</evidence>
<comment type="catalytic activity">
    <reaction evidence="1 9">
        <text>1-(5-phospho-beta-D-ribosyl)-5-[(5-phospho-beta-D-ribosylamino)methylideneamino]imidazole-4-carboxamide = 5-[(5-phospho-1-deoxy-D-ribulos-1-ylimino)methylamino]-1-(5-phospho-beta-D-ribosyl)imidazole-4-carboxamide</text>
        <dbReference type="Rhea" id="RHEA:15469"/>
        <dbReference type="ChEBI" id="CHEBI:58435"/>
        <dbReference type="ChEBI" id="CHEBI:58525"/>
        <dbReference type="EC" id="5.3.1.16"/>
    </reaction>
</comment>
<dbReference type="EC" id="5.3.1.16" evidence="9"/>
<comment type="caution">
    <text evidence="11">The sequence shown here is derived from an EMBL/GenBank/DDBJ whole genome shotgun (WGS) entry which is preliminary data.</text>
</comment>
<dbReference type="Proteomes" id="UP000290261">
    <property type="component" value="Unassembled WGS sequence"/>
</dbReference>
<evidence type="ECO:0000256" key="9">
    <source>
        <dbReference type="HAMAP-Rule" id="MF_01014"/>
    </source>
</evidence>
<feature type="active site" description="Proton acceptor" evidence="9">
    <location>
        <position position="8"/>
    </location>
</feature>
<gene>
    <name evidence="9" type="primary">hisA</name>
    <name evidence="11" type="ORF">DN53_13555</name>
</gene>
<name>A0A444VKD5_9FLAO</name>
<reference evidence="11 12" key="1">
    <citation type="submission" date="2014-04" db="EMBL/GenBank/DDBJ databases">
        <title>Whole genome of Muricauda olearia.</title>
        <authorList>
            <person name="Zhang X.-H."/>
            <person name="Tang K."/>
        </authorList>
    </citation>
    <scope>NUCLEOTIDE SEQUENCE [LARGE SCALE GENOMIC DNA]</scope>
    <source>
        <strain evidence="11 12">Th120</strain>
    </source>
</reference>
<dbReference type="InterPro" id="IPR023016">
    <property type="entry name" value="HisA/PriA"/>
</dbReference>
<evidence type="ECO:0000256" key="8">
    <source>
        <dbReference type="ARBA" id="ARBA00023235"/>
    </source>
</evidence>
<keyword evidence="8 9" id="KW-0413">Isomerase</keyword>
<evidence type="ECO:0000256" key="5">
    <source>
        <dbReference type="ARBA" id="ARBA00022490"/>
    </source>
</evidence>
<dbReference type="InterPro" id="IPR044524">
    <property type="entry name" value="Isoase_HisA-like"/>
</dbReference>